<keyword evidence="2" id="KW-1185">Reference proteome</keyword>
<organism evidence="1 2">
    <name type="scientific">Gottfriedia solisilvae</name>
    <dbReference type="NCBI Taxonomy" id="1516104"/>
    <lineage>
        <taxon>Bacteria</taxon>
        <taxon>Bacillati</taxon>
        <taxon>Bacillota</taxon>
        <taxon>Bacilli</taxon>
        <taxon>Bacillales</taxon>
        <taxon>Bacillaceae</taxon>
        <taxon>Gottfriedia</taxon>
    </lineage>
</organism>
<gene>
    <name evidence="1" type="ORF">GCM10007380_26050</name>
</gene>
<protein>
    <submittedName>
        <fullName evidence="1">Uncharacterized protein</fullName>
    </submittedName>
</protein>
<accession>A0A8J3AR30</accession>
<proteinExistence type="predicted"/>
<sequence length="56" mass="6458">MEYSKNKSPKTSINCPNCNSNISTNDEYSNSSKVIQDHYEYECPNCGKPDLFYNKN</sequence>
<evidence type="ECO:0000313" key="2">
    <source>
        <dbReference type="Proteomes" id="UP000626244"/>
    </source>
</evidence>
<comment type="caution">
    <text evidence="1">The sequence shown here is derived from an EMBL/GenBank/DDBJ whole genome shotgun (WGS) entry which is preliminary data.</text>
</comment>
<reference evidence="2" key="1">
    <citation type="journal article" date="2019" name="Int. J. Syst. Evol. Microbiol.">
        <title>The Global Catalogue of Microorganisms (GCM) 10K type strain sequencing project: providing services to taxonomists for standard genome sequencing and annotation.</title>
        <authorList>
            <consortium name="The Broad Institute Genomics Platform"/>
            <consortium name="The Broad Institute Genome Sequencing Center for Infectious Disease"/>
            <person name="Wu L."/>
            <person name="Ma J."/>
        </authorList>
    </citation>
    <scope>NUCLEOTIDE SEQUENCE [LARGE SCALE GENOMIC DNA]</scope>
    <source>
        <strain evidence="2">CGMCC 1.14993</strain>
    </source>
</reference>
<evidence type="ECO:0000313" key="1">
    <source>
        <dbReference type="EMBL" id="GGI15056.1"/>
    </source>
</evidence>
<dbReference type="AlphaFoldDB" id="A0A8J3AR30"/>
<name>A0A8J3AR30_9BACI</name>
<dbReference type="EMBL" id="BMHB01000001">
    <property type="protein sequence ID" value="GGI15056.1"/>
    <property type="molecule type" value="Genomic_DNA"/>
</dbReference>
<dbReference type="Proteomes" id="UP000626244">
    <property type="component" value="Unassembled WGS sequence"/>
</dbReference>